<keyword evidence="3" id="KW-1185">Reference proteome</keyword>
<reference evidence="2" key="1">
    <citation type="submission" date="2023-07" db="EMBL/GenBank/DDBJ databases">
        <authorList>
            <consortium name="AG Swart"/>
            <person name="Singh M."/>
            <person name="Singh A."/>
            <person name="Seah K."/>
            <person name="Emmerich C."/>
        </authorList>
    </citation>
    <scope>NUCLEOTIDE SEQUENCE</scope>
    <source>
        <strain evidence="2">DP1</strain>
    </source>
</reference>
<dbReference type="AlphaFoldDB" id="A0AAD1URX1"/>
<comment type="caution">
    <text evidence="2">The sequence shown here is derived from an EMBL/GenBank/DDBJ whole genome shotgun (WGS) entry which is preliminary data.</text>
</comment>
<feature type="coiled-coil region" evidence="1">
    <location>
        <begin position="313"/>
        <end position="344"/>
    </location>
</feature>
<protein>
    <submittedName>
        <fullName evidence="2">Uncharacterized protein</fullName>
    </submittedName>
</protein>
<organism evidence="2 3">
    <name type="scientific">Euplotes crassus</name>
    <dbReference type="NCBI Taxonomy" id="5936"/>
    <lineage>
        <taxon>Eukaryota</taxon>
        <taxon>Sar</taxon>
        <taxon>Alveolata</taxon>
        <taxon>Ciliophora</taxon>
        <taxon>Intramacronucleata</taxon>
        <taxon>Spirotrichea</taxon>
        <taxon>Hypotrichia</taxon>
        <taxon>Euplotida</taxon>
        <taxon>Euplotidae</taxon>
        <taxon>Moneuplotes</taxon>
    </lineage>
</organism>
<evidence type="ECO:0000313" key="3">
    <source>
        <dbReference type="Proteomes" id="UP001295684"/>
    </source>
</evidence>
<proteinExistence type="predicted"/>
<dbReference type="EMBL" id="CAMPGE010013402">
    <property type="protein sequence ID" value="CAI2372142.1"/>
    <property type="molecule type" value="Genomic_DNA"/>
</dbReference>
<evidence type="ECO:0000313" key="2">
    <source>
        <dbReference type="EMBL" id="CAI2372142.1"/>
    </source>
</evidence>
<name>A0AAD1URX1_EUPCR</name>
<dbReference type="Proteomes" id="UP001295684">
    <property type="component" value="Unassembled WGS sequence"/>
</dbReference>
<accession>A0AAD1URX1</accession>
<evidence type="ECO:0000256" key="1">
    <source>
        <dbReference type="SAM" id="Coils"/>
    </source>
</evidence>
<sequence length="344" mass="39821">MRLNYREKAPIFPIARRSKALLHNRRSLNHLTNSQDNIPELRNSGESSTIFGKQLKPNNNSSKRIFRIPKKANIQLKNSNFIPSNPKLGLSNTFTQNQWKVLRVPSHLKEAQSKNRKTLTNKVFFNRRSVPSRRSVASENLSLLSGYYSLHKFKNSTEIDAKSVSKSHLSATRKKRGRTVCKEEHSEASSKARSNRFSNLYKFLKKNRSEISDASLPPDYLEYESQAKSIKENASYKSKLTQSNLNLFNNMANGVKKVKFREKSLIQSIHSSNFKPNKPCKVLDLEKDLDKNTEYTQEDGPADPKDVELMEYLEKAVEEEVKFRRNLEKELEELRVIIDFLKQK</sequence>
<keyword evidence="1" id="KW-0175">Coiled coil</keyword>
<gene>
    <name evidence="2" type="ORF">ECRASSUSDP1_LOCUS13470</name>
</gene>